<dbReference type="PANTHER" id="PTHR31378">
    <property type="entry name" value="EGF-LIKE DOMAIN-CONTAINING PROTEIN-RELATED-RELATED"/>
    <property type="match status" value="1"/>
</dbReference>
<dbReference type="InterPro" id="IPR000742">
    <property type="entry name" value="EGF"/>
</dbReference>
<keyword evidence="1" id="KW-1133">Transmembrane helix</keyword>
<dbReference type="Pfam" id="PF25820">
    <property type="entry name" value="DUF7949"/>
    <property type="match status" value="1"/>
</dbReference>
<protein>
    <recommendedName>
        <fullName evidence="2 3">EGF-like domain-containing protein</fullName>
    </recommendedName>
</protein>
<dbReference type="PROSITE" id="PS00022">
    <property type="entry name" value="EGF_1"/>
    <property type="match status" value="1"/>
</dbReference>
<dbReference type="Proteomes" id="UP000076078">
    <property type="component" value="Unassembled WGS sequence"/>
</dbReference>
<name>A0A151ZF92_TIELA</name>
<organism evidence="4 5">
    <name type="scientific">Tieghemostelium lacteum</name>
    <name type="common">Slime mold</name>
    <name type="synonym">Dictyostelium lacteum</name>
    <dbReference type="NCBI Taxonomy" id="361077"/>
    <lineage>
        <taxon>Eukaryota</taxon>
        <taxon>Amoebozoa</taxon>
        <taxon>Evosea</taxon>
        <taxon>Eumycetozoa</taxon>
        <taxon>Dictyostelia</taxon>
        <taxon>Dictyosteliales</taxon>
        <taxon>Raperosteliaceae</taxon>
        <taxon>Tieghemostelium</taxon>
    </lineage>
</organism>
<accession>A0A151ZF92</accession>
<dbReference type="InterPro" id="IPR055463">
    <property type="entry name" value="DUF7035"/>
</dbReference>
<comment type="caution">
    <text evidence="4">The sequence shown here is derived from an EMBL/GenBank/DDBJ whole genome shotgun (WGS) entry which is preliminary data.</text>
</comment>
<feature type="transmembrane region" description="Helical" evidence="1">
    <location>
        <begin position="1296"/>
        <end position="1318"/>
    </location>
</feature>
<dbReference type="InterPro" id="IPR055462">
    <property type="entry name" value="DUF7034"/>
</dbReference>
<reference evidence="4 5" key="1">
    <citation type="submission" date="2015-12" db="EMBL/GenBank/DDBJ databases">
        <title>Dictyostelia acquired genes for synthesis and detection of signals that induce cell-type specialization by lateral gene transfer from prokaryotes.</title>
        <authorList>
            <person name="Gloeckner G."/>
            <person name="Schaap P."/>
        </authorList>
    </citation>
    <scope>NUCLEOTIDE SEQUENCE [LARGE SCALE GENOMIC DNA]</scope>
    <source>
        <strain evidence="4 5">TK</strain>
    </source>
</reference>
<dbReference type="Pfam" id="PF24893">
    <property type="entry name" value="DUF7743"/>
    <property type="match status" value="1"/>
</dbReference>
<feature type="domain" description="EGF-like" evidence="2 3">
    <location>
        <begin position="1026"/>
        <end position="1037"/>
    </location>
</feature>
<dbReference type="PROSITE" id="PS01186">
    <property type="entry name" value="EGF_2"/>
    <property type="match status" value="1"/>
</dbReference>
<keyword evidence="1" id="KW-0472">Membrane</keyword>
<evidence type="ECO:0000313" key="4">
    <source>
        <dbReference type="EMBL" id="KYQ92641.1"/>
    </source>
</evidence>
<evidence type="ECO:0000313" key="5">
    <source>
        <dbReference type="Proteomes" id="UP000076078"/>
    </source>
</evidence>
<keyword evidence="1" id="KW-0812">Transmembrane</keyword>
<feature type="transmembrane region" description="Helical" evidence="1">
    <location>
        <begin position="7"/>
        <end position="27"/>
    </location>
</feature>
<dbReference type="Pfam" id="PF23034">
    <property type="entry name" value="DUF7035"/>
    <property type="match status" value="1"/>
</dbReference>
<dbReference type="EMBL" id="LODT01000029">
    <property type="protein sequence ID" value="KYQ92641.1"/>
    <property type="molecule type" value="Genomic_DNA"/>
</dbReference>
<dbReference type="InterPro" id="IPR057709">
    <property type="entry name" value="DUF7949"/>
</dbReference>
<dbReference type="Pfam" id="PF22933">
    <property type="entry name" value="ComC_SSD"/>
    <property type="match status" value="1"/>
</dbReference>
<dbReference type="PANTHER" id="PTHR31378:SF29">
    <property type="entry name" value="EGF-LIKE DOMAIN-CONTAINING PROTEIN-RELATED"/>
    <property type="match status" value="1"/>
</dbReference>
<dbReference type="Pfam" id="PF23033">
    <property type="entry name" value="DUF7034"/>
    <property type="match status" value="1"/>
</dbReference>
<gene>
    <name evidence="4" type="ORF">DLAC_06637</name>
</gene>
<keyword evidence="5" id="KW-1185">Reference proteome</keyword>
<sequence>MGEKLKFYLFIFILFIYVTNSYTVTIIPSSPDNNKYADSNTGCQYSYYSVINLGNSPIDNAQFTIDAPNLVNEPNVTVISTNSSVYYVQFEYTVAIGGKGLASVVLTNTSESELLALYDCEMIGHPILNTNNNIMFYPKLKSSGWYYALVSLNITKLATFKQLKSTTIGYKCKTSLVSDTGNSAFTTYSNMIIYCKLGDILADMDMSKDVSYSLVDVHDRESKITIPTFITNSVSPIQYTLTTYPDPRNTTALTKRENYVYFSSNSPNLNDYYFLNGQTDHSQFYYKRVLGTDQNRVVLAFNYLTESISSVYSFQATAIQKYKILFKNVYGLPISQTNITEIESNMIFSYNELNYFGFSSKISSFNPRSYQYTIVVNQLRFYKTYTEYPYDITHFNGGLPIQNFQSVFYNYSGMVYFNQKLIKNFNSGSTIPSDTPPVIKSFDFVPLGGGRMIIRISVVSQYGVYKIQVNNHFELFNTDISSGTYFDGTLEKVVKYDKVLLSDTQAFISYDFPGNMNTQLFSQIQPSPQVYPKFPLNSDNNEYFYNITSIKFSFNNIDLSQVGAKLNMFISFKNMDRDFNVYMNLVSQFPDEESEWIAGKWNENTKQYSIEFTLQARRFTGQVNYQILYMGLLYTQETLAMTNLDYQLNVYSAYADEMPPLITNIVSSGNKLMYTPGDSIYWDMTITDQYNGLRDGLVMVFSNKDSKPYEIKIQPGPTIVNNVYRVSIPLNSCISNEVFTIQYIELTDNGNQKSIYDPSDISTPGRINPFLEILSKQFDQTLTLTTSCSSITNDTTPPFLEPPALNLYPAIDAGSPNRILKFNFVARDTDSLISSDHIPLCRIQAALFDDISVRAIPNSIPSSTRSYFCTFNLPFGYGGGITDKAYVSIFGVVDNYLNINYLTDLDFYTKLTFTTLTPVIDSVDEITSDGKLSIFGHNFGNSSDSSVSVGFNDIPKKVMEYHSNVLIVIDVSHVTESFLLTVIKNGEVSNQIYIYITPTTTPVLECPGTPPCGGPNNGICDPKGVCQCKDPWIGLNCLSQNIVTQPNINTTKPNIEYNHTLPDGENVTLKSLISVVALNELDVDGGLVQPHTFTNWLYSNTTSVNSTNMQEFTYLTNITNRGLVTSVKVKLQYFNNKDQVFFANEYLDMNPSSLKYLIELSPYNFTSQLNHLQLLISASIQSSAEDACSAQETLSNTDSDYVKLQVNSNSLYGRFIKRGIVDNRIRAISNSPVSIDSNIQTKNQQLQYIGINIPNYKSSVVIDPDFSLLVDSDTASDKENSVCQSKSTGLTRIQKIGIIVGCSVFGLIILIIGGFLLYKHNLTVKVNIQRAIKLKK</sequence>
<dbReference type="InterPro" id="IPR054484">
    <property type="entry name" value="ComC_SSD"/>
</dbReference>
<dbReference type="InParanoid" id="A0A151ZF92"/>
<evidence type="ECO:0000256" key="1">
    <source>
        <dbReference type="SAM" id="Phobius"/>
    </source>
</evidence>
<proteinExistence type="predicted"/>
<dbReference type="InterPro" id="IPR056645">
    <property type="entry name" value="DUF7743"/>
</dbReference>
<evidence type="ECO:0000259" key="3">
    <source>
        <dbReference type="PROSITE" id="PS01186"/>
    </source>
</evidence>
<evidence type="ECO:0000259" key="2">
    <source>
        <dbReference type="PROSITE" id="PS00022"/>
    </source>
</evidence>